<proteinExistence type="inferred from homology"/>
<evidence type="ECO:0000256" key="5">
    <source>
        <dbReference type="PIRSR" id="PIRSR620019-2"/>
    </source>
</evidence>
<dbReference type="InterPro" id="IPR020019">
    <property type="entry name" value="AcTrfase_PglD-like"/>
</dbReference>
<feature type="signal peptide" evidence="6">
    <location>
        <begin position="1"/>
        <end position="22"/>
    </location>
</feature>
<comment type="similarity">
    <text evidence="1">Belongs to the transferase hexapeptide repeat family.</text>
</comment>
<accession>A0A947D785</accession>
<dbReference type="GO" id="GO:0016746">
    <property type="term" value="F:acyltransferase activity"/>
    <property type="evidence" value="ECO:0007669"/>
    <property type="project" value="UniProtKB-KW"/>
</dbReference>
<dbReference type="Proteomes" id="UP000766595">
    <property type="component" value="Unassembled WGS sequence"/>
</dbReference>
<dbReference type="PANTHER" id="PTHR43300">
    <property type="entry name" value="ACETYLTRANSFERASE"/>
    <property type="match status" value="1"/>
</dbReference>
<keyword evidence="6" id="KW-0732">Signal</keyword>
<dbReference type="InterPro" id="IPR050179">
    <property type="entry name" value="Trans_hexapeptide_repeat"/>
</dbReference>
<evidence type="ECO:0000256" key="3">
    <source>
        <dbReference type="ARBA" id="ARBA00022737"/>
    </source>
</evidence>
<comment type="caution">
    <text evidence="7">The sequence shown here is derived from an EMBL/GenBank/DDBJ whole genome shotgun (WGS) entry which is preliminary data.</text>
</comment>
<dbReference type="InterPro" id="IPR011004">
    <property type="entry name" value="Trimer_LpxA-like_sf"/>
</dbReference>
<dbReference type="RefSeq" id="WP_261970530.1">
    <property type="nucleotide sequence ID" value="NZ_JAHHZF010000011.1"/>
</dbReference>
<evidence type="ECO:0000256" key="6">
    <source>
        <dbReference type="SAM" id="SignalP"/>
    </source>
</evidence>
<dbReference type="PROSITE" id="PS00101">
    <property type="entry name" value="HEXAPEP_TRANSFERASES"/>
    <property type="match status" value="1"/>
</dbReference>
<dbReference type="PANTHER" id="PTHR43300:SF4">
    <property type="entry name" value="ACYL-[ACYL-CARRIER-PROTEIN]--UDP-N-ACETYLGLUCOSAMINE O-ACYLTRANSFERASE"/>
    <property type="match status" value="1"/>
</dbReference>
<dbReference type="Gene3D" id="3.40.50.20">
    <property type="match status" value="1"/>
</dbReference>
<evidence type="ECO:0000256" key="4">
    <source>
        <dbReference type="ARBA" id="ARBA00023315"/>
    </source>
</evidence>
<sequence>MAPTIVIYGCGALAAVMRACLAAEGRAVAAFTVEAGYRQSERFDGLPLVDFSDAGERFLPAETDLIIPIGPHGDGSGPNAVRRRLVAEAAARGFRLPGFRASGARIALPAGADDPPGDNRILFDGVSVQPFATLGANAILRHGVQVSHHVAVEADCFVATGAVLGGGCRIGRGSFVGLNATVRDGIAIAPGCVIGAGAVVVADTEPDGIYAGVPARRLSRPAHTVTTP</sequence>
<dbReference type="AlphaFoldDB" id="A0A947D785"/>
<gene>
    <name evidence="7" type="ORF">KL771_21305</name>
</gene>
<reference evidence="7 8" key="1">
    <citation type="submission" date="2021-06" db="EMBL/GenBank/DDBJ databases">
        <authorList>
            <person name="Grouzdev D.S."/>
            <person name="Koziaeva V."/>
        </authorList>
    </citation>
    <scope>NUCLEOTIDE SEQUENCE [LARGE SCALE GENOMIC DNA]</scope>
    <source>
        <strain evidence="7 8">22</strain>
    </source>
</reference>
<feature type="chain" id="PRO_5037911841" description="Acetyltransferase" evidence="6">
    <location>
        <begin position="23"/>
        <end position="228"/>
    </location>
</feature>
<dbReference type="SUPFAM" id="SSF51161">
    <property type="entry name" value="Trimeric LpxA-like enzymes"/>
    <property type="match status" value="1"/>
</dbReference>
<keyword evidence="3" id="KW-0677">Repeat</keyword>
<dbReference type="InterPro" id="IPR018357">
    <property type="entry name" value="Hexapep_transf_CS"/>
</dbReference>
<dbReference type="Pfam" id="PF14602">
    <property type="entry name" value="Hexapep_2"/>
    <property type="match status" value="1"/>
</dbReference>
<feature type="binding site" evidence="5">
    <location>
        <position position="70"/>
    </location>
    <ligand>
        <name>substrate</name>
    </ligand>
</feature>
<evidence type="ECO:0000313" key="8">
    <source>
        <dbReference type="Proteomes" id="UP000766595"/>
    </source>
</evidence>
<evidence type="ECO:0000256" key="1">
    <source>
        <dbReference type="ARBA" id="ARBA00007274"/>
    </source>
</evidence>
<dbReference type="Gene3D" id="2.160.10.10">
    <property type="entry name" value="Hexapeptide repeat proteins"/>
    <property type="match status" value="1"/>
</dbReference>
<keyword evidence="2" id="KW-0808">Transferase</keyword>
<dbReference type="CDD" id="cd03360">
    <property type="entry name" value="LbH_AT_putative"/>
    <property type="match status" value="1"/>
</dbReference>
<keyword evidence="8" id="KW-1185">Reference proteome</keyword>
<keyword evidence="4" id="KW-0012">Acyltransferase</keyword>
<dbReference type="EMBL" id="JAHHZF010000011">
    <property type="protein sequence ID" value="MBT9292015.1"/>
    <property type="molecule type" value="Genomic_DNA"/>
</dbReference>
<name>A0A947D785_9HYPH</name>
<protein>
    <recommendedName>
        <fullName evidence="9">Acetyltransferase</fullName>
    </recommendedName>
</protein>
<organism evidence="7 8">
    <name type="scientific">Prosthecodimorpha staleyi</name>
    <dbReference type="NCBI Taxonomy" id="2840188"/>
    <lineage>
        <taxon>Bacteria</taxon>
        <taxon>Pseudomonadati</taxon>
        <taxon>Pseudomonadota</taxon>
        <taxon>Alphaproteobacteria</taxon>
        <taxon>Hyphomicrobiales</taxon>
        <taxon>Ancalomicrobiaceae</taxon>
        <taxon>Prosthecodimorpha</taxon>
    </lineage>
</organism>
<evidence type="ECO:0008006" key="9">
    <source>
        <dbReference type="Google" id="ProtNLM"/>
    </source>
</evidence>
<dbReference type="InterPro" id="IPR001451">
    <property type="entry name" value="Hexapep"/>
</dbReference>
<evidence type="ECO:0000256" key="2">
    <source>
        <dbReference type="ARBA" id="ARBA00022679"/>
    </source>
</evidence>
<evidence type="ECO:0000313" key="7">
    <source>
        <dbReference type="EMBL" id="MBT9292015.1"/>
    </source>
</evidence>